<dbReference type="EMBL" id="LR798261">
    <property type="protein sequence ID" value="CAB5218779.1"/>
    <property type="molecule type" value="Genomic_DNA"/>
</dbReference>
<evidence type="ECO:0000313" key="1">
    <source>
        <dbReference type="EMBL" id="CAB5218779.1"/>
    </source>
</evidence>
<reference evidence="1" key="1">
    <citation type="submission" date="2020-05" db="EMBL/GenBank/DDBJ databases">
        <authorList>
            <person name="Chiriac C."/>
            <person name="Salcher M."/>
            <person name="Ghai R."/>
            <person name="Kavagutti S V."/>
        </authorList>
    </citation>
    <scope>NUCLEOTIDE SEQUENCE</scope>
</reference>
<proteinExistence type="predicted"/>
<protein>
    <submittedName>
        <fullName evidence="1">Uncharacterized protein</fullName>
    </submittedName>
</protein>
<organism evidence="1">
    <name type="scientific">uncultured Caudovirales phage</name>
    <dbReference type="NCBI Taxonomy" id="2100421"/>
    <lineage>
        <taxon>Viruses</taxon>
        <taxon>Duplodnaviria</taxon>
        <taxon>Heunggongvirae</taxon>
        <taxon>Uroviricota</taxon>
        <taxon>Caudoviricetes</taxon>
        <taxon>Peduoviridae</taxon>
        <taxon>Maltschvirus</taxon>
        <taxon>Maltschvirus maltsch</taxon>
    </lineage>
</organism>
<dbReference type="Pfam" id="PF23793">
    <property type="entry name" value="LysC"/>
    <property type="match status" value="1"/>
</dbReference>
<gene>
    <name evidence="1" type="ORF">UFOVP218_146</name>
</gene>
<accession>A0A6J7WL36</accession>
<name>A0A6J7WL36_9CAUD</name>
<sequence length="87" mass="10128">MNYCPIFLVMLVAACSTTVPVTQKFPQAPQELQQPCKPLEQVITNTTLSQLTKTVVNNYSEYHQCSSKVENWQLWYTQQKQIFEELK</sequence>
<dbReference type="InterPro" id="IPR058979">
    <property type="entry name" value="LysC-like"/>
</dbReference>